<dbReference type="RefSeq" id="WP_105726994.1">
    <property type="nucleotide sequence ID" value="NZ_PVBS01000002.1"/>
</dbReference>
<evidence type="ECO:0000313" key="3">
    <source>
        <dbReference type="EMBL" id="PRD54782.1"/>
    </source>
</evidence>
<dbReference type="OrthoDB" id="9814399at2"/>
<proteinExistence type="predicted"/>
<dbReference type="InterPro" id="IPR019223">
    <property type="entry name" value="DUF2147"/>
</dbReference>
<dbReference type="PANTHER" id="PTHR36919">
    <property type="entry name" value="BLR1215 PROTEIN"/>
    <property type="match status" value="1"/>
</dbReference>
<accession>A0A2S9JNT7</accession>
<sequence length="143" mass="16079">MRKILFIWLSMLIGFSATAQNSQNIVGKWKTIDDETGEAKSIVEVFQKADGKYYGKISKLLIKPENDKCVQCKDDRKNQPLLGLEIIRGITKKGDEFSGGTITDPKNGKTYKCSITREGNKLLVRGYVGFSLIGRTQTWQLTN</sequence>
<dbReference type="AlphaFoldDB" id="A0A2S9JNT7"/>
<dbReference type="Pfam" id="PF09917">
    <property type="entry name" value="DUF2147"/>
    <property type="match status" value="1"/>
</dbReference>
<comment type="caution">
    <text evidence="3">The sequence shown here is derived from an EMBL/GenBank/DDBJ whole genome shotgun (WGS) entry which is preliminary data.</text>
</comment>
<protein>
    <submittedName>
        <fullName evidence="3">DUF2147 domain-containing protein</fullName>
    </submittedName>
</protein>
<dbReference type="EMBL" id="PVBS01000002">
    <property type="protein sequence ID" value="PRD54782.1"/>
    <property type="molecule type" value="Genomic_DNA"/>
</dbReference>
<dbReference type="Proteomes" id="UP000238642">
    <property type="component" value="Unassembled WGS sequence"/>
</dbReference>
<feature type="signal peptide" evidence="1">
    <location>
        <begin position="1"/>
        <end position="19"/>
    </location>
</feature>
<reference evidence="3 4" key="1">
    <citation type="submission" date="2018-02" db="EMBL/GenBank/DDBJ databases">
        <title>The draft genome of Sphingobacterium gobiense H7.</title>
        <authorList>
            <person name="Li L."/>
            <person name="Liu L."/>
            <person name="Zhang X."/>
            <person name="Wang T."/>
            <person name="Liang L."/>
        </authorList>
    </citation>
    <scope>NUCLEOTIDE SEQUENCE [LARGE SCALE GENOMIC DNA]</scope>
    <source>
        <strain evidence="3 4">ACCC 05757</strain>
    </source>
</reference>
<feature type="domain" description="DUF2147" evidence="2">
    <location>
        <begin position="27"/>
        <end position="140"/>
    </location>
</feature>
<evidence type="ECO:0000259" key="2">
    <source>
        <dbReference type="Pfam" id="PF09917"/>
    </source>
</evidence>
<gene>
    <name evidence="3" type="ORF">C5749_10805</name>
</gene>
<dbReference type="Gene3D" id="2.40.128.520">
    <property type="match status" value="1"/>
</dbReference>
<keyword evidence="1" id="KW-0732">Signal</keyword>
<dbReference type="PANTHER" id="PTHR36919:SF3">
    <property type="entry name" value="BLL5882 PROTEIN"/>
    <property type="match status" value="1"/>
</dbReference>
<evidence type="ECO:0000256" key="1">
    <source>
        <dbReference type="SAM" id="SignalP"/>
    </source>
</evidence>
<evidence type="ECO:0000313" key="4">
    <source>
        <dbReference type="Proteomes" id="UP000238642"/>
    </source>
</evidence>
<keyword evidence="4" id="KW-1185">Reference proteome</keyword>
<organism evidence="3 4">
    <name type="scientific">Sphingobacterium gobiense</name>
    <dbReference type="NCBI Taxonomy" id="1382456"/>
    <lineage>
        <taxon>Bacteria</taxon>
        <taxon>Pseudomonadati</taxon>
        <taxon>Bacteroidota</taxon>
        <taxon>Sphingobacteriia</taxon>
        <taxon>Sphingobacteriales</taxon>
        <taxon>Sphingobacteriaceae</taxon>
        <taxon>Sphingobacterium</taxon>
    </lineage>
</organism>
<name>A0A2S9JNT7_9SPHI</name>
<feature type="chain" id="PRO_5015765880" evidence="1">
    <location>
        <begin position="20"/>
        <end position="143"/>
    </location>
</feature>